<dbReference type="GeneID" id="107435316"/>
<evidence type="ECO:0000313" key="12">
    <source>
        <dbReference type="Proteomes" id="UP001652623"/>
    </source>
</evidence>
<keyword evidence="7" id="KW-0067">ATP-binding</keyword>
<dbReference type="Pfam" id="PF00005">
    <property type="entry name" value="ABC_tran"/>
    <property type="match status" value="2"/>
</dbReference>
<keyword evidence="8 10" id="KW-1133">Transmembrane helix</keyword>
<evidence type="ECO:0000313" key="13">
    <source>
        <dbReference type="RefSeq" id="XP_015902376.3"/>
    </source>
</evidence>
<evidence type="ECO:0000259" key="11">
    <source>
        <dbReference type="PROSITE" id="PS50893"/>
    </source>
</evidence>
<evidence type="ECO:0000256" key="7">
    <source>
        <dbReference type="ARBA" id="ARBA00022840"/>
    </source>
</evidence>
<reference evidence="13" key="2">
    <citation type="submission" date="2025-08" db="UniProtKB">
        <authorList>
            <consortium name="RefSeq"/>
        </authorList>
    </citation>
    <scope>IDENTIFICATION</scope>
    <source>
        <tissue evidence="13">Seedling</tissue>
    </source>
</reference>
<keyword evidence="5" id="KW-0677">Repeat</keyword>
<dbReference type="InterPro" id="IPR003593">
    <property type="entry name" value="AAA+_ATPase"/>
</dbReference>
<dbReference type="Proteomes" id="UP001652623">
    <property type="component" value="Chromosome 1"/>
</dbReference>
<evidence type="ECO:0000256" key="2">
    <source>
        <dbReference type="ARBA" id="ARBA00006012"/>
    </source>
</evidence>
<keyword evidence="9 10" id="KW-0472">Membrane</keyword>
<dbReference type="InterPro" id="IPR043926">
    <property type="entry name" value="ABCG_dom"/>
</dbReference>
<dbReference type="PANTHER" id="PTHR48040:SF53">
    <property type="entry name" value="ABC TRANSPORTER G FAMILY MEMBER 35-LIKE"/>
    <property type="match status" value="1"/>
</dbReference>
<feature type="domain" description="ABC transporter" evidence="11">
    <location>
        <begin position="139"/>
        <end position="412"/>
    </location>
</feature>
<dbReference type="PROSITE" id="PS50893">
    <property type="entry name" value="ABC_TRANSPORTER_2"/>
    <property type="match status" value="2"/>
</dbReference>
<dbReference type="KEGG" id="zju:107435316"/>
<sequence length="1418" mass="160190">MSMRNMENPFRSKSTSGREEDEEALRWAAIEKLPTYNRLRTSILQSVVEPGVNNTQLINVLELKANDKQMFVQRNFQATEEDNEKFLKKLRERIDRVEISLPKVEVRFEHLDIEADCHVGTRALPTLLNTARNIAESTLALCGVGLAKKTKLKILKDVSGIIKPARMALLLGPPSSGKTTLLMALAGYLDSNLKMKGRITYNGHSFEEFVPRKTSAYISQNDVHLGDLTVRETFDYAASFQGVGSRYDLISEITRREKHTGVFPEAEVDLFMKATAMEEARCSLITDYILKLLGLDICEDTLVGDEMTRGISGGQKKRVTTGEMIVGPAKTLFMDEISTGLDSSTTYQVVKCMQQIAHLTESTIFMSLLQPDPETFNLFDDIILLSDGQIVYQGPRDQVIQFFESCGFKCPERKGIADFLQEVTSKKDQEQYWVHLDKPYRYISVTEFVERFKAFHVGVQLQNELSVPYDKSKCHRAALVFSKYSVSKRQLLKVSMDREWLLIKRSAPVYIFKASQVVIVAIIASTVFLRTTLDITFDDGALYVGAIVFEMITNMFNGFAELSIAIARLPVFYKHRDLLFYPAWAFTLPNFLLRVPISVLESIVWTAMTYYTIGFSPESSRFFKHLLVVFLVQQMAAGMFRLMAGVCRTMLIANTGGALSLLLLFLLGGFILPRGEIPVWWSWGYWVSPLSYAYKAFTITEMLAPRWMDKLAPGNTTRLGLALLDNFNVPHTANWYWFSVLALCGYIILFNVLFTFSLMYLDAFGKKQATVSEDGILDETVEAKRPTSGQQNITSNESNTNAGNGGMVLPFTPLAMSFDSINYYVDMPAEMKAQGVTENRLQLLREVTGSFRPGVLTALMGVSGAGKTTLMDVLAGRKTGGYIEGDVRISGFPKKQETFARISGYCEQTDIHSPQVTVEESLIYSAFLRLPKEVSDKEKMMFVNEVMDLVELKSLKDAIIGLPGISGLSTEQRKRLTIAVELVSNPSIIFMDEPTSGLDARAAAIVMRTVRNTVDTGRTVVCTIHQPSIDIFEAFDELLLMKRGGQVIYSGPLGQHSHKIVEYFEAVPGVTKIKDKQNPAAWMLDASSAAGEVRLGIDFAEHYKSSSLYQQTKALVKELSTPPEGAKDLHFDTQFSQSTWGQFKYCLWKKWWTYWRSPDYNLVRMFFTFAAAIVLGTIFWQVGTKRESSIDLTMVIGAMYVAVVFVGINNCSTVQPIVAVERTVFYRERAAGMYSVLPYAIAQVIVEIPYVFVQTTFYSLIVFAMMSFQWTAANFFWFFFISFFTFLYFTYYGMMTVSLTPNHQAAAIYASAFYALFTLFSGFFIPKPLIPKWWTWYYYICPVAWTVYGLIVTQYGNIEDTIKVAGVTPDPTIKWYVQNHFGYDLDFESETAVILVVFAVFFALMFAVCLKVLNFQTR</sequence>
<comment type="similarity">
    <text evidence="2">Belongs to the ABC transporter superfamily. ABCG family. PDR (TC 3.A.1.205) subfamily.</text>
</comment>
<dbReference type="SMART" id="SM00382">
    <property type="entry name" value="AAA"/>
    <property type="match status" value="2"/>
</dbReference>
<dbReference type="InterPro" id="IPR034003">
    <property type="entry name" value="ABCG_PDR_2"/>
</dbReference>
<feature type="transmembrane region" description="Helical" evidence="10">
    <location>
        <begin position="651"/>
        <end position="672"/>
    </location>
</feature>
<dbReference type="InterPro" id="IPR003439">
    <property type="entry name" value="ABC_transporter-like_ATP-bd"/>
</dbReference>
<feature type="transmembrane region" description="Helical" evidence="10">
    <location>
        <begin position="1275"/>
        <end position="1294"/>
    </location>
</feature>
<name>A0A6P4ATK3_ZIZJJ</name>
<feature type="transmembrane region" description="Helical" evidence="10">
    <location>
        <begin position="1392"/>
        <end position="1413"/>
    </location>
</feature>
<dbReference type="InterPro" id="IPR013525">
    <property type="entry name" value="ABC2_TM"/>
</dbReference>
<evidence type="ECO:0000256" key="3">
    <source>
        <dbReference type="ARBA" id="ARBA00022448"/>
    </source>
</evidence>
<feature type="transmembrane region" description="Helical" evidence="10">
    <location>
        <begin position="1162"/>
        <end position="1180"/>
    </location>
</feature>
<dbReference type="InterPro" id="IPR027417">
    <property type="entry name" value="P-loop_NTPase"/>
</dbReference>
<reference evidence="12" key="1">
    <citation type="submission" date="2025-05" db="UniProtKB">
        <authorList>
            <consortium name="RefSeq"/>
        </authorList>
    </citation>
    <scope>NUCLEOTIDE SEQUENCE [LARGE SCALE GENOMIC DNA]</scope>
</reference>
<dbReference type="Pfam" id="PF01061">
    <property type="entry name" value="ABC2_membrane"/>
    <property type="match status" value="2"/>
</dbReference>
<dbReference type="GO" id="GO:0016020">
    <property type="term" value="C:membrane"/>
    <property type="evidence" value="ECO:0007669"/>
    <property type="project" value="UniProtKB-SubCell"/>
</dbReference>
<dbReference type="GO" id="GO:0140359">
    <property type="term" value="F:ABC-type transporter activity"/>
    <property type="evidence" value="ECO:0007669"/>
    <property type="project" value="InterPro"/>
</dbReference>
<dbReference type="Pfam" id="PF14510">
    <property type="entry name" value="ABC_trans_N"/>
    <property type="match status" value="1"/>
</dbReference>
<proteinExistence type="inferred from homology"/>
<evidence type="ECO:0000256" key="6">
    <source>
        <dbReference type="ARBA" id="ARBA00022741"/>
    </source>
</evidence>
<evidence type="ECO:0000256" key="4">
    <source>
        <dbReference type="ARBA" id="ARBA00022692"/>
    </source>
</evidence>
<feature type="transmembrane region" description="Helical" evidence="10">
    <location>
        <begin position="510"/>
        <end position="529"/>
    </location>
</feature>
<feature type="transmembrane region" description="Helical" evidence="10">
    <location>
        <begin position="1192"/>
        <end position="1212"/>
    </location>
</feature>
<feature type="transmembrane region" description="Helical" evidence="10">
    <location>
        <begin position="541"/>
        <end position="566"/>
    </location>
</feature>
<keyword evidence="12" id="KW-1185">Reference proteome</keyword>
<dbReference type="InParanoid" id="A0A6P4ATK3"/>
<dbReference type="Pfam" id="PF19055">
    <property type="entry name" value="ABC2_membrane_7"/>
    <property type="match status" value="2"/>
</dbReference>
<evidence type="ECO:0000256" key="9">
    <source>
        <dbReference type="ARBA" id="ARBA00023136"/>
    </source>
</evidence>
<dbReference type="Gene3D" id="3.40.50.300">
    <property type="entry name" value="P-loop containing nucleotide triphosphate hydrolases"/>
    <property type="match status" value="2"/>
</dbReference>
<evidence type="ECO:0000256" key="5">
    <source>
        <dbReference type="ARBA" id="ARBA00022737"/>
    </source>
</evidence>
<keyword evidence="4 10" id="KW-0812">Transmembrane</keyword>
<keyword evidence="6" id="KW-0547">Nucleotide-binding</keyword>
<dbReference type="RefSeq" id="XP_015902376.3">
    <property type="nucleotide sequence ID" value="XM_016046890.4"/>
</dbReference>
<organism evidence="12 13">
    <name type="scientific">Ziziphus jujuba</name>
    <name type="common">Chinese jujube</name>
    <name type="synonym">Ziziphus sativa</name>
    <dbReference type="NCBI Taxonomy" id="326968"/>
    <lineage>
        <taxon>Eukaryota</taxon>
        <taxon>Viridiplantae</taxon>
        <taxon>Streptophyta</taxon>
        <taxon>Embryophyta</taxon>
        <taxon>Tracheophyta</taxon>
        <taxon>Spermatophyta</taxon>
        <taxon>Magnoliopsida</taxon>
        <taxon>eudicotyledons</taxon>
        <taxon>Gunneridae</taxon>
        <taxon>Pentapetalae</taxon>
        <taxon>rosids</taxon>
        <taxon>fabids</taxon>
        <taxon>Rosales</taxon>
        <taxon>Rhamnaceae</taxon>
        <taxon>Paliureae</taxon>
        <taxon>Ziziphus</taxon>
    </lineage>
</organism>
<feature type="transmembrane region" description="Helical" evidence="10">
    <location>
        <begin position="1306"/>
        <end position="1325"/>
    </location>
</feature>
<keyword evidence="3" id="KW-0813">Transport</keyword>
<evidence type="ECO:0000256" key="8">
    <source>
        <dbReference type="ARBA" id="ARBA00022989"/>
    </source>
</evidence>
<dbReference type="GO" id="GO:0016887">
    <property type="term" value="F:ATP hydrolysis activity"/>
    <property type="evidence" value="ECO:0007669"/>
    <property type="project" value="InterPro"/>
</dbReference>
<comment type="subcellular location">
    <subcellularLocation>
        <location evidence="1">Membrane</location>
        <topology evidence="1">Multi-pass membrane protein</topology>
    </subcellularLocation>
</comment>
<evidence type="ECO:0000256" key="10">
    <source>
        <dbReference type="SAM" id="Phobius"/>
    </source>
</evidence>
<dbReference type="PANTHER" id="PTHR48040">
    <property type="entry name" value="PLEIOTROPIC DRUG RESISTANCE PROTEIN 1-LIKE ISOFORM X1"/>
    <property type="match status" value="1"/>
</dbReference>
<evidence type="ECO:0000256" key="1">
    <source>
        <dbReference type="ARBA" id="ARBA00004141"/>
    </source>
</evidence>
<dbReference type="InterPro" id="IPR013581">
    <property type="entry name" value="PDR_assoc"/>
</dbReference>
<accession>A0A6P4ATK3</accession>
<dbReference type="Pfam" id="PF08370">
    <property type="entry name" value="PDR_assoc"/>
    <property type="match status" value="1"/>
</dbReference>
<dbReference type="GO" id="GO:0005524">
    <property type="term" value="F:ATP binding"/>
    <property type="evidence" value="ECO:0007669"/>
    <property type="project" value="UniProtKB-KW"/>
</dbReference>
<protein>
    <submittedName>
        <fullName evidence="13">ABC transporter G family member 29-like</fullName>
    </submittedName>
</protein>
<feature type="domain" description="ABC transporter" evidence="11">
    <location>
        <begin position="816"/>
        <end position="1069"/>
    </location>
</feature>
<feature type="transmembrane region" description="Helical" evidence="10">
    <location>
        <begin position="1337"/>
        <end position="1356"/>
    </location>
</feature>
<gene>
    <name evidence="13" type="primary">LOC107435316</name>
</gene>
<feature type="transmembrane region" description="Helical" evidence="10">
    <location>
        <begin position="735"/>
        <end position="761"/>
    </location>
</feature>
<feature type="transmembrane region" description="Helical" evidence="10">
    <location>
        <begin position="578"/>
        <end position="605"/>
    </location>
</feature>
<dbReference type="InterPro" id="IPR029481">
    <property type="entry name" value="ABC_trans_N"/>
</dbReference>
<feature type="transmembrane region" description="Helical" evidence="10">
    <location>
        <begin position="1248"/>
        <end position="1268"/>
    </location>
</feature>
<dbReference type="CDD" id="cd03232">
    <property type="entry name" value="ABCG_PDR_domain2"/>
    <property type="match status" value="1"/>
</dbReference>
<dbReference type="SUPFAM" id="SSF52540">
    <property type="entry name" value="P-loop containing nucleoside triphosphate hydrolases"/>
    <property type="match status" value="2"/>
</dbReference>